<dbReference type="RefSeq" id="WP_023355668.1">
    <property type="nucleotide sequence ID" value="NZ_KI535370.1"/>
</dbReference>
<protein>
    <submittedName>
        <fullName evidence="1">Glycerol-3-phosphate responsive antiterminator</fullName>
    </submittedName>
</protein>
<name>V2Y2S8_9FIRM</name>
<dbReference type="STRING" id="592026.GCWU0000282_002825"/>
<dbReference type="HOGENOM" id="CLU_111516_0_2_9"/>
<keyword evidence="2" id="KW-1185">Reference proteome</keyword>
<dbReference type="Gene3D" id="3.20.20.70">
    <property type="entry name" value="Aldolase class I"/>
    <property type="match status" value="1"/>
</dbReference>
<dbReference type="PANTHER" id="PTHR35787:SF1">
    <property type="entry name" value="GLYCEROL UPTAKE OPERON ANTITERMINATOR REGULATORY PROTEIN"/>
    <property type="match status" value="1"/>
</dbReference>
<organism evidence="1 2">
    <name type="scientific">Catonella morbi ATCC 51271</name>
    <dbReference type="NCBI Taxonomy" id="592026"/>
    <lineage>
        <taxon>Bacteria</taxon>
        <taxon>Bacillati</taxon>
        <taxon>Bacillota</taxon>
        <taxon>Clostridia</taxon>
        <taxon>Lachnospirales</taxon>
        <taxon>Lachnospiraceae</taxon>
        <taxon>Catonella</taxon>
    </lineage>
</organism>
<evidence type="ECO:0000313" key="1">
    <source>
        <dbReference type="EMBL" id="ESL02006.1"/>
    </source>
</evidence>
<dbReference type="Pfam" id="PF04309">
    <property type="entry name" value="G3P_antiterm"/>
    <property type="match status" value="1"/>
</dbReference>
<dbReference type="GO" id="GO:0006071">
    <property type="term" value="P:glycerol metabolic process"/>
    <property type="evidence" value="ECO:0007669"/>
    <property type="project" value="InterPro"/>
</dbReference>
<dbReference type="SUPFAM" id="SSF110391">
    <property type="entry name" value="GlpP-like"/>
    <property type="match status" value="1"/>
</dbReference>
<dbReference type="InterPro" id="IPR013785">
    <property type="entry name" value="Aldolase_TIM"/>
</dbReference>
<proteinExistence type="predicted"/>
<dbReference type="PANTHER" id="PTHR35787">
    <property type="entry name" value="GLYCEROL UPTAKE OPERON ANTITERMINATOR REGULATORY PROTEIN"/>
    <property type="match status" value="1"/>
</dbReference>
<gene>
    <name evidence="1" type="ORF">GCWU0000282_002825</name>
</gene>
<reference evidence="1 2" key="1">
    <citation type="submission" date="2013-06" db="EMBL/GenBank/DDBJ databases">
        <authorList>
            <person name="Weinstock G."/>
            <person name="Sodergren E."/>
            <person name="Clifton S."/>
            <person name="Fulton L."/>
            <person name="Fulton B."/>
            <person name="Courtney L."/>
            <person name="Fronick C."/>
            <person name="Harrison M."/>
            <person name="Strong C."/>
            <person name="Farmer C."/>
            <person name="Delahaunty K."/>
            <person name="Markovic C."/>
            <person name="Hall O."/>
            <person name="Minx P."/>
            <person name="Tomlinson C."/>
            <person name="Mitreva M."/>
            <person name="Nelson J."/>
            <person name="Hou S."/>
            <person name="Wollam A."/>
            <person name="Pepin K.H."/>
            <person name="Johnson M."/>
            <person name="Bhonagiri V."/>
            <person name="Nash W.E."/>
            <person name="Warren W."/>
            <person name="Chinwalla A."/>
            <person name="Mardis E.R."/>
            <person name="Wilson R.K."/>
        </authorList>
    </citation>
    <scope>NUCLEOTIDE SEQUENCE [LARGE SCALE GENOMIC DNA]</scope>
    <source>
        <strain evidence="1 2">ATCC 51271</strain>
    </source>
</reference>
<comment type="caution">
    <text evidence="1">The sequence shown here is derived from an EMBL/GenBank/DDBJ whole genome shotgun (WGS) entry which is preliminary data.</text>
</comment>
<sequence length="194" mass="21250">MKVHRETRKDLLEIIADSPVIAAVKDEEGLDKSLRTDCRIIFILYGNICSLTTIVEKIKSRDKLAIVHADLVQGLSAKTEAIDYIKNNTKADGILSTKGNLVKHAADIGLIGILRNFIIDSIAMENVNKQVELAHPDMIEIMPGIMPEIIEKLKNEIKLPLIAGGLISDKKDVIAALSAGADAVSTTKEELWNE</sequence>
<dbReference type="GO" id="GO:0006355">
    <property type="term" value="P:regulation of DNA-templated transcription"/>
    <property type="evidence" value="ECO:0007669"/>
    <property type="project" value="InterPro"/>
</dbReference>
<dbReference type="eggNOG" id="COG1954">
    <property type="taxonomic scope" value="Bacteria"/>
</dbReference>
<dbReference type="InterPro" id="IPR006699">
    <property type="entry name" value="GlpP"/>
</dbReference>
<dbReference type="Proteomes" id="UP000018227">
    <property type="component" value="Unassembled WGS sequence"/>
</dbReference>
<accession>V2Y2S8</accession>
<evidence type="ECO:0000313" key="2">
    <source>
        <dbReference type="Proteomes" id="UP000018227"/>
    </source>
</evidence>
<dbReference type="EMBL" id="ACIL03000017">
    <property type="protein sequence ID" value="ESL02006.1"/>
    <property type="molecule type" value="Genomic_DNA"/>
</dbReference>
<dbReference type="PIRSF" id="PIRSF016897">
    <property type="entry name" value="GlpP"/>
    <property type="match status" value="1"/>
</dbReference>
<dbReference type="AlphaFoldDB" id="V2Y2S8"/>
<dbReference type="OrthoDB" id="9799580at2"/>